<proteinExistence type="predicted"/>
<dbReference type="EMBL" id="RBNI01002431">
    <property type="protein sequence ID" value="RUP49303.1"/>
    <property type="molecule type" value="Genomic_DNA"/>
</dbReference>
<gene>
    <name evidence="1" type="ORF">BC936DRAFT_142842</name>
</gene>
<accession>A0A433DEN3</accession>
<comment type="caution">
    <text evidence="1">The sequence shown here is derived from an EMBL/GenBank/DDBJ whole genome shotgun (WGS) entry which is preliminary data.</text>
</comment>
<evidence type="ECO:0000313" key="1">
    <source>
        <dbReference type="EMBL" id="RUP49303.1"/>
    </source>
</evidence>
<organism evidence="1 2">
    <name type="scientific">Jimgerdemannia flammicorona</name>
    <dbReference type="NCBI Taxonomy" id="994334"/>
    <lineage>
        <taxon>Eukaryota</taxon>
        <taxon>Fungi</taxon>
        <taxon>Fungi incertae sedis</taxon>
        <taxon>Mucoromycota</taxon>
        <taxon>Mucoromycotina</taxon>
        <taxon>Endogonomycetes</taxon>
        <taxon>Endogonales</taxon>
        <taxon>Endogonaceae</taxon>
        <taxon>Jimgerdemannia</taxon>
    </lineage>
</organism>
<dbReference type="Proteomes" id="UP000268093">
    <property type="component" value="Unassembled WGS sequence"/>
</dbReference>
<name>A0A433DEN3_9FUNG</name>
<dbReference type="AlphaFoldDB" id="A0A433DEN3"/>
<keyword evidence="2" id="KW-1185">Reference proteome</keyword>
<reference evidence="1 2" key="1">
    <citation type="journal article" date="2018" name="New Phytol.">
        <title>Phylogenomics of Endogonaceae and evolution of mycorrhizas within Mucoromycota.</title>
        <authorList>
            <person name="Chang Y."/>
            <person name="Desiro A."/>
            <person name="Na H."/>
            <person name="Sandor L."/>
            <person name="Lipzen A."/>
            <person name="Clum A."/>
            <person name="Barry K."/>
            <person name="Grigoriev I.V."/>
            <person name="Martin F.M."/>
            <person name="Stajich J.E."/>
            <person name="Smith M.E."/>
            <person name="Bonito G."/>
            <person name="Spatafora J.W."/>
        </authorList>
    </citation>
    <scope>NUCLEOTIDE SEQUENCE [LARGE SCALE GENOMIC DNA]</scope>
    <source>
        <strain evidence="1 2">GMNB39</strain>
    </source>
</reference>
<protein>
    <submittedName>
        <fullName evidence="1">Uncharacterized protein</fullName>
    </submittedName>
</protein>
<evidence type="ECO:0000313" key="2">
    <source>
        <dbReference type="Proteomes" id="UP000268093"/>
    </source>
</evidence>
<sequence>MAYVDIHDKVTYHPQGPEGPAMDTNFIPSFYKVNMMGKLGVKFPLDDQMHTDETKNSSLIYVSRIMSSAAYQGQTCS</sequence>